<evidence type="ECO:0000313" key="5">
    <source>
        <dbReference type="EMBL" id="AZP14333.1"/>
    </source>
</evidence>
<name>A0A3Q9BU89_9BURK</name>
<dbReference type="EMBL" id="CP034464">
    <property type="protein sequence ID" value="AZP14333.1"/>
    <property type="molecule type" value="Genomic_DNA"/>
</dbReference>
<organism evidence="5 6">
    <name type="scientific">Undibacterium parvum</name>
    <dbReference type="NCBI Taxonomy" id="401471"/>
    <lineage>
        <taxon>Bacteria</taxon>
        <taxon>Pseudomonadati</taxon>
        <taxon>Pseudomonadota</taxon>
        <taxon>Betaproteobacteria</taxon>
        <taxon>Burkholderiales</taxon>
        <taxon>Oxalobacteraceae</taxon>
        <taxon>Undibacterium</taxon>
    </lineage>
</organism>
<reference evidence="5 6" key="1">
    <citation type="journal article" date="2011" name="Int. J. Syst. Evol. Microbiol.">
        <title>Description of Undibacterium oligocarboniphilum sp. nov., isolated from purified water, and Undibacterium pigrum strain CCUG 49012 as the type strain of Undibacterium parvum sp. nov., and emended descriptions of the genus Undibacterium and the species Undibacterium pigrum.</title>
        <authorList>
            <person name="Eder W."/>
            <person name="Wanner G."/>
            <person name="Ludwig W."/>
            <person name="Busse H.J."/>
            <person name="Ziemke-Kageler F."/>
            <person name="Lang E."/>
        </authorList>
    </citation>
    <scope>NUCLEOTIDE SEQUENCE [LARGE SCALE GENOMIC DNA]</scope>
    <source>
        <strain evidence="5 6">DSM 23061</strain>
    </source>
</reference>
<dbReference type="AlphaFoldDB" id="A0A3Q9BU89"/>
<evidence type="ECO:0000256" key="3">
    <source>
        <dbReference type="ARBA" id="ARBA00022729"/>
    </source>
</evidence>
<dbReference type="KEGG" id="upv:EJN92_00800"/>
<evidence type="ECO:0000256" key="2">
    <source>
        <dbReference type="ARBA" id="ARBA00007639"/>
    </source>
</evidence>
<dbReference type="Gene3D" id="3.40.50.2300">
    <property type="match status" value="2"/>
</dbReference>
<dbReference type="Proteomes" id="UP000275663">
    <property type="component" value="Chromosome"/>
</dbReference>
<dbReference type="Pfam" id="PF13407">
    <property type="entry name" value="Peripla_BP_4"/>
    <property type="match status" value="1"/>
</dbReference>
<proteinExistence type="inferred from homology"/>
<dbReference type="InterPro" id="IPR025997">
    <property type="entry name" value="SBP_2_dom"/>
</dbReference>
<evidence type="ECO:0000259" key="4">
    <source>
        <dbReference type="Pfam" id="PF13407"/>
    </source>
</evidence>
<comment type="similarity">
    <text evidence="2">Belongs to the bacterial solute-binding protein 2 family.</text>
</comment>
<feature type="domain" description="Periplasmic binding protein" evidence="4">
    <location>
        <begin position="21"/>
        <end position="279"/>
    </location>
</feature>
<dbReference type="PANTHER" id="PTHR46847">
    <property type="entry name" value="D-ALLOSE-BINDING PERIPLASMIC PROTEIN-RELATED"/>
    <property type="match status" value="1"/>
</dbReference>
<dbReference type="GO" id="GO:0030313">
    <property type="term" value="C:cell envelope"/>
    <property type="evidence" value="ECO:0007669"/>
    <property type="project" value="UniProtKB-SubCell"/>
</dbReference>
<evidence type="ECO:0000256" key="1">
    <source>
        <dbReference type="ARBA" id="ARBA00004196"/>
    </source>
</evidence>
<dbReference type="GO" id="GO:0030246">
    <property type="term" value="F:carbohydrate binding"/>
    <property type="evidence" value="ECO:0007669"/>
    <property type="project" value="UniProtKB-ARBA"/>
</dbReference>
<dbReference type="SUPFAM" id="SSF53822">
    <property type="entry name" value="Periplasmic binding protein-like I"/>
    <property type="match status" value="1"/>
</dbReference>
<accession>A0A3Q9BU89</accession>
<keyword evidence="6" id="KW-1185">Reference proteome</keyword>
<gene>
    <name evidence="5" type="ORF">EJN92_00800</name>
</gene>
<dbReference type="InterPro" id="IPR028082">
    <property type="entry name" value="Peripla_BP_I"/>
</dbReference>
<keyword evidence="3" id="KW-0732">Signal</keyword>
<dbReference type="PANTHER" id="PTHR46847:SF1">
    <property type="entry name" value="D-ALLOSE-BINDING PERIPLASMIC PROTEIN-RELATED"/>
    <property type="match status" value="1"/>
</dbReference>
<dbReference type="OrthoDB" id="5592879at2"/>
<evidence type="ECO:0000313" key="6">
    <source>
        <dbReference type="Proteomes" id="UP000275663"/>
    </source>
</evidence>
<comment type="subcellular location">
    <subcellularLocation>
        <location evidence="1">Cell envelope</location>
    </subcellularLocation>
</comment>
<sequence length="314" mass="33969">MFGFLLVTLSSFNVYATEKLIVYITPGLDLPFWRTLGGGVKDMALANDYQYLVLDSKNKDENQTAHIKTAIAKGAAGIVISPTDSKAAPAILELASRAKIPVVIADIGTNGGDYISYVKSDNYKGAFGVGVALAAALKEKGWDNEQFALCTISLARKNGQDRTNGFRDAMKEAGFTNEVAIMQMQNYSIEETYGFVNQILTEHPKLRALFVEVDKPTLGALKAIREKRRQGEVLVGSFDGIPEFVDYLKAGTIIAVGMQQPYLIGSKAVEALLASFKGNAPAKQIVVPILIATNKNIQELLPVANKTVFGVDSK</sequence>
<protein>
    <submittedName>
        <fullName evidence="5">Ribose ABC transporter substrate-binding protein</fullName>
    </submittedName>
</protein>